<reference evidence="1 2" key="1">
    <citation type="journal article" date="2024" name="Int. J. Syst. Evol. Microbiol.">
        <title>Lacrimispora brassicae sp. nov. isolated from fermented cabbage, and proposal of Clostridium indicum Gundawar et al. 2019 and Clostridium methoxybenzovorans Mechichi et al. 1999 as heterotypic synonyms of Lacrimispora amygdalina (Parshina et al. 2003) Haas and Blanchard 2020 and Lacrimispora indolis (McClung and McCoy 1957) Haas and Blanchard 2020, respectively.</title>
        <authorList>
            <person name="Kobayashi H."/>
            <person name="Tanizawa Y."/>
            <person name="Sakamoto M."/>
            <person name="Ohkuma M."/>
            <person name="Tohno M."/>
        </authorList>
    </citation>
    <scope>NUCLEOTIDE SEQUENCE [LARGE SCALE GENOMIC DNA]</scope>
    <source>
        <strain evidence="1 2">DSM 12857</strain>
    </source>
</reference>
<comment type="caution">
    <text evidence="1">The sequence shown here is derived from an EMBL/GenBank/DDBJ whole genome shotgun (WGS) entry which is preliminary data.</text>
</comment>
<dbReference type="RefSeq" id="WP_346066305.1">
    <property type="nucleotide sequence ID" value="NZ_BRPJ01000097.1"/>
</dbReference>
<accession>A0ABQ5MCQ0</accession>
<dbReference type="Proteomes" id="UP001419084">
    <property type="component" value="Unassembled WGS sequence"/>
</dbReference>
<organism evidence="1 2">
    <name type="scientific">Lacrimispora amygdalina</name>
    <dbReference type="NCBI Taxonomy" id="253257"/>
    <lineage>
        <taxon>Bacteria</taxon>
        <taxon>Bacillati</taxon>
        <taxon>Bacillota</taxon>
        <taxon>Clostridia</taxon>
        <taxon>Lachnospirales</taxon>
        <taxon>Lachnospiraceae</taxon>
        <taxon>Lacrimispora</taxon>
    </lineage>
</organism>
<sequence length="238" mass="25829">MLKNKKVMTAIAAGVLVVAGIVFLAVESAGGSTDVIGKKSVQSYEMVLNAIPDQVRKDDEGKGFTLTAPDSSVRFTWSSASDENSRYDLKLQADAAPFISAGLDTGKLPADYDVSDDLITVGMKLKEDGSADTDESPLSAYERLVKSDRSLINYHGVMDHFGVKLGGGNMFEWAKDLETSANGKTQDKDIVFVLEPEPFIAAGVDPEKVEGWIYAPVTVMEHGKKMQVNKFLKPFDIK</sequence>
<evidence type="ECO:0000313" key="1">
    <source>
        <dbReference type="EMBL" id="GLB32626.1"/>
    </source>
</evidence>
<evidence type="ECO:0000313" key="2">
    <source>
        <dbReference type="Proteomes" id="UP001419084"/>
    </source>
</evidence>
<protein>
    <submittedName>
        <fullName evidence="1">Uncharacterized protein</fullName>
    </submittedName>
</protein>
<dbReference type="EMBL" id="BRPJ01000097">
    <property type="protein sequence ID" value="GLB32626.1"/>
    <property type="molecule type" value="Genomic_DNA"/>
</dbReference>
<name>A0ABQ5MCQ0_9FIRM</name>
<gene>
    <name evidence="1" type="ORF">LAD12857_45490</name>
</gene>
<proteinExistence type="predicted"/>
<keyword evidence="2" id="KW-1185">Reference proteome</keyword>